<dbReference type="GO" id="GO:0020037">
    <property type="term" value="F:heme binding"/>
    <property type="evidence" value="ECO:0007669"/>
    <property type="project" value="InterPro"/>
</dbReference>
<gene>
    <name evidence="1" type="ORF">QIE55_30445</name>
</gene>
<organism evidence="1 2">
    <name type="scientific">Rhodococcus erythropolis</name>
    <name type="common">Arthrobacter picolinophilus</name>
    <dbReference type="NCBI Taxonomy" id="1833"/>
    <lineage>
        <taxon>Bacteria</taxon>
        <taxon>Bacillati</taxon>
        <taxon>Actinomycetota</taxon>
        <taxon>Actinomycetes</taxon>
        <taxon>Mycobacteriales</taxon>
        <taxon>Nocardiaceae</taxon>
        <taxon>Rhodococcus</taxon>
        <taxon>Rhodococcus erythropolis group</taxon>
    </lineage>
</organism>
<reference evidence="1" key="1">
    <citation type="submission" date="2023-08" db="EMBL/GenBank/DDBJ databases">
        <title>Isolation and Characterization of Rhodococcus erythropolis MGMM8.</title>
        <authorList>
            <person name="Diabankana R.G.C."/>
            <person name="Afordoanyi D.M."/>
            <person name="Validov S.Z."/>
        </authorList>
    </citation>
    <scope>NUCLEOTIDE SEQUENCE</scope>
    <source>
        <strain evidence="1">MGMM8</strain>
    </source>
</reference>
<sequence length="279" mass="29920">MTLNSIIPAGKSAIGKLVGAPFHFASSLRMARVFHPHGIELKGTLKPATPWWPVTESSTITVTARMSKALGIPGDLPDILGLALRLHDVGADENPWDILLATSGLSTFSKMFPAPAFSWNGARYSTLVPYSRAGGAAAWLIVTPRGVHPAGTSLSALKAAVDHSPLHFSVYLARIQLQLIPIGHLCLDEVEDHPDCLQPSFDPILNRPAHMRMLPEWLAETRKLAYRGSRNGRGDTQKRGVAGTGGTTAPKLIQLVNLSLISETLSLTVSPAFLTFASP</sequence>
<dbReference type="Proteomes" id="UP001230933">
    <property type="component" value="Chromosome"/>
</dbReference>
<proteinExistence type="predicted"/>
<evidence type="ECO:0008006" key="3">
    <source>
        <dbReference type="Google" id="ProtNLM"/>
    </source>
</evidence>
<protein>
    <recommendedName>
        <fullName evidence="3">Phosphodiesterase</fullName>
    </recommendedName>
</protein>
<evidence type="ECO:0000313" key="2">
    <source>
        <dbReference type="Proteomes" id="UP001230933"/>
    </source>
</evidence>
<accession>A0AAX3ZYZ2</accession>
<evidence type="ECO:0000313" key="1">
    <source>
        <dbReference type="EMBL" id="WMN02076.1"/>
    </source>
</evidence>
<dbReference type="SUPFAM" id="SSF56634">
    <property type="entry name" value="Heme-dependent catalase-like"/>
    <property type="match status" value="1"/>
</dbReference>
<dbReference type="InterPro" id="IPR020835">
    <property type="entry name" value="Catalase_sf"/>
</dbReference>
<dbReference type="RefSeq" id="WP_308372103.1">
    <property type="nucleotide sequence ID" value="NZ_CP124545.1"/>
</dbReference>
<name>A0AAX3ZYZ2_RHOER</name>
<dbReference type="AlphaFoldDB" id="A0AAX3ZYZ2"/>
<dbReference type="EMBL" id="CP124545">
    <property type="protein sequence ID" value="WMN02076.1"/>
    <property type="molecule type" value="Genomic_DNA"/>
</dbReference>